<gene>
    <name evidence="8" type="ORF">NESM_000571100</name>
</gene>
<dbReference type="PROSITE" id="PS00108">
    <property type="entry name" value="PROTEIN_KINASE_ST"/>
    <property type="match status" value="1"/>
</dbReference>
<dbReference type="Proteomes" id="UP001430356">
    <property type="component" value="Unassembled WGS sequence"/>
</dbReference>
<dbReference type="Gene3D" id="3.30.200.20">
    <property type="entry name" value="Phosphorylase Kinase, domain 1"/>
    <property type="match status" value="1"/>
</dbReference>
<dbReference type="SMART" id="SM00220">
    <property type="entry name" value="S_TKc"/>
    <property type="match status" value="1"/>
</dbReference>
<reference evidence="8 9" key="1">
    <citation type="journal article" date="2021" name="MBio">
        <title>A New Model Trypanosomatid, Novymonas esmeraldas: Genomic Perception of Its 'Candidatus Pandoraea novymonadis' Endosymbiont.</title>
        <authorList>
            <person name="Zakharova A."/>
            <person name="Saura A."/>
            <person name="Butenko A."/>
            <person name="Podesvova L."/>
            <person name="Warmusova S."/>
            <person name="Kostygov A.Y."/>
            <person name="Nenarokova A."/>
            <person name="Lukes J."/>
            <person name="Opperdoes F.R."/>
            <person name="Yurchenko V."/>
        </authorList>
    </citation>
    <scope>NUCLEOTIDE SEQUENCE [LARGE SCALE GENOMIC DNA]</scope>
    <source>
        <strain evidence="8 9">E262AT.01</strain>
    </source>
</reference>
<dbReference type="PANTHER" id="PTHR24057:SF0">
    <property type="entry name" value="PROTEIN KINASE SHAGGY-RELATED"/>
    <property type="match status" value="1"/>
</dbReference>
<keyword evidence="3" id="KW-0808">Transferase</keyword>
<protein>
    <submittedName>
        <fullName evidence="8">Glycogen synthase kinase 3</fullName>
    </submittedName>
</protein>
<dbReference type="InterPro" id="IPR050591">
    <property type="entry name" value="GSK-3"/>
</dbReference>
<dbReference type="GO" id="GO:0005634">
    <property type="term" value="C:nucleus"/>
    <property type="evidence" value="ECO:0007669"/>
    <property type="project" value="TreeGrafter"/>
</dbReference>
<dbReference type="InterPro" id="IPR008271">
    <property type="entry name" value="Ser/Thr_kinase_AS"/>
</dbReference>
<name>A0AAW0ESW8_9TRYP</name>
<evidence type="ECO:0000256" key="4">
    <source>
        <dbReference type="ARBA" id="ARBA00022741"/>
    </source>
</evidence>
<evidence type="ECO:0000313" key="9">
    <source>
        <dbReference type="Proteomes" id="UP001430356"/>
    </source>
</evidence>
<dbReference type="SUPFAM" id="SSF56112">
    <property type="entry name" value="Protein kinase-like (PK-like)"/>
    <property type="match status" value="1"/>
</dbReference>
<evidence type="ECO:0000313" key="8">
    <source>
        <dbReference type="EMBL" id="KAK7196347.1"/>
    </source>
</evidence>
<dbReference type="PROSITE" id="PS50011">
    <property type="entry name" value="PROTEIN_KINASE_DOM"/>
    <property type="match status" value="1"/>
</dbReference>
<dbReference type="InterPro" id="IPR011009">
    <property type="entry name" value="Kinase-like_dom_sf"/>
</dbReference>
<keyword evidence="4" id="KW-0547">Nucleotide-binding</keyword>
<evidence type="ECO:0000256" key="2">
    <source>
        <dbReference type="ARBA" id="ARBA00022527"/>
    </source>
</evidence>
<dbReference type="CDD" id="cd14137">
    <property type="entry name" value="STKc_GSK3"/>
    <property type="match status" value="1"/>
</dbReference>
<dbReference type="InterPro" id="IPR039192">
    <property type="entry name" value="STKc_GSK3"/>
</dbReference>
<accession>A0AAW0ESW8</accession>
<comment type="caution">
    <text evidence="8">The sequence shown here is derived from an EMBL/GenBank/DDBJ whole genome shotgun (WGS) entry which is preliminary data.</text>
</comment>
<dbReference type="GO" id="GO:0030154">
    <property type="term" value="P:cell differentiation"/>
    <property type="evidence" value="ECO:0007669"/>
    <property type="project" value="TreeGrafter"/>
</dbReference>
<dbReference type="GO" id="GO:0005737">
    <property type="term" value="C:cytoplasm"/>
    <property type="evidence" value="ECO:0007669"/>
    <property type="project" value="TreeGrafter"/>
</dbReference>
<evidence type="ECO:0000259" key="7">
    <source>
        <dbReference type="PROSITE" id="PS50011"/>
    </source>
</evidence>
<evidence type="ECO:0000256" key="1">
    <source>
        <dbReference type="ARBA" id="ARBA00005527"/>
    </source>
</evidence>
<dbReference type="FunFam" id="1.10.510.10:FF:000082">
    <property type="entry name" value="Shaggy-related protein kinase kappa"/>
    <property type="match status" value="1"/>
</dbReference>
<keyword evidence="9" id="KW-1185">Reference proteome</keyword>
<dbReference type="AlphaFoldDB" id="A0AAW0ESW8"/>
<keyword evidence="6" id="KW-0067">ATP-binding</keyword>
<dbReference type="GO" id="GO:0007165">
    <property type="term" value="P:signal transduction"/>
    <property type="evidence" value="ECO:0007669"/>
    <property type="project" value="TreeGrafter"/>
</dbReference>
<evidence type="ECO:0000256" key="6">
    <source>
        <dbReference type="ARBA" id="ARBA00022840"/>
    </source>
</evidence>
<dbReference type="PANTHER" id="PTHR24057">
    <property type="entry name" value="GLYCOGEN SYNTHASE KINASE-3 ALPHA"/>
    <property type="match status" value="1"/>
</dbReference>
<proteinExistence type="inferred from homology"/>
<sequence>MSLNAADAADERSRKEMERFQVERMAGQGTFGTVQLGKEKSTGMSVAIKKVIQDPRFRNRELQVMQDLATLHHPNIVQLESYFYTLGERNRRDIYLNVVMEYVPDTLHRCCRNYFRRQTCPPRILIKVFLFQLLRSIGCVHLPSVNVCHRDIKPHNVLVNEAEGTLKLCDFGSAKKLSPSEPNVAYICSRYYRAPELIFGNQHYTTAVDIWSVGCIFAEMMLGEPVFRGDNSASQLQEIVRVLGRPSREVVRKLNPSHNDVDLHNSKAIPWASIFYQYPPVKDEKEAYDLLTGLLQYLPEERTKPYEALCHPYFDELHDPATKLPNNKDLPTSLFRFLQVEIDVMTDAQKAKLLRK</sequence>
<dbReference type="GO" id="GO:0004674">
    <property type="term" value="F:protein serine/threonine kinase activity"/>
    <property type="evidence" value="ECO:0007669"/>
    <property type="project" value="UniProtKB-KW"/>
</dbReference>
<dbReference type="Pfam" id="PF00069">
    <property type="entry name" value="Pkinase"/>
    <property type="match status" value="1"/>
</dbReference>
<dbReference type="InterPro" id="IPR000719">
    <property type="entry name" value="Prot_kinase_dom"/>
</dbReference>
<dbReference type="FunFam" id="3.30.200.20:FF:000731">
    <property type="entry name" value="Glycogen synthase kinase 3"/>
    <property type="match status" value="1"/>
</dbReference>
<comment type="similarity">
    <text evidence="1">Belongs to the protein kinase superfamily. CMGC Ser/Thr protein kinase family. GSK-3 subfamily.</text>
</comment>
<keyword evidence="5 8" id="KW-0418">Kinase</keyword>
<keyword evidence="2" id="KW-0723">Serine/threonine-protein kinase</keyword>
<feature type="domain" description="Protein kinase" evidence="7">
    <location>
        <begin position="20"/>
        <end position="314"/>
    </location>
</feature>
<dbReference type="EMBL" id="JAECZO010000074">
    <property type="protein sequence ID" value="KAK7196347.1"/>
    <property type="molecule type" value="Genomic_DNA"/>
</dbReference>
<dbReference type="Gene3D" id="1.10.510.10">
    <property type="entry name" value="Transferase(Phosphotransferase) domain 1"/>
    <property type="match status" value="1"/>
</dbReference>
<organism evidence="8 9">
    <name type="scientific">Novymonas esmeraldas</name>
    <dbReference type="NCBI Taxonomy" id="1808958"/>
    <lineage>
        <taxon>Eukaryota</taxon>
        <taxon>Discoba</taxon>
        <taxon>Euglenozoa</taxon>
        <taxon>Kinetoplastea</taxon>
        <taxon>Metakinetoplastina</taxon>
        <taxon>Trypanosomatida</taxon>
        <taxon>Trypanosomatidae</taxon>
        <taxon>Novymonas</taxon>
    </lineage>
</organism>
<evidence type="ECO:0000256" key="5">
    <source>
        <dbReference type="ARBA" id="ARBA00022777"/>
    </source>
</evidence>
<evidence type="ECO:0000256" key="3">
    <source>
        <dbReference type="ARBA" id="ARBA00022679"/>
    </source>
</evidence>
<dbReference type="GO" id="GO:0005524">
    <property type="term" value="F:ATP binding"/>
    <property type="evidence" value="ECO:0007669"/>
    <property type="project" value="UniProtKB-KW"/>
</dbReference>